<evidence type="ECO:0000256" key="1">
    <source>
        <dbReference type="SAM" id="MobiDB-lite"/>
    </source>
</evidence>
<evidence type="ECO:0000313" key="2">
    <source>
        <dbReference type="EMBL" id="OQS03959.1"/>
    </source>
</evidence>
<dbReference type="AlphaFoldDB" id="A0A1W0A186"/>
<feature type="compositionally biased region" description="Polar residues" evidence="1">
    <location>
        <begin position="417"/>
        <end position="452"/>
    </location>
</feature>
<feature type="region of interest" description="Disordered" evidence="1">
    <location>
        <begin position="1"/>
        <end position="25"/>
    </location>
</feature>
<feature type="region of interest" description="Disordered" evidence="1">
    <location>
        <begin position="406"/>
        <end position="482"/>
    </location>
</feature>
<organism evidence="2 3">
    <name type="scientific">Thraustotheca clavata</name>
    <dbReference type="NCBI Taxonomy" id="74557"/>
    <lineage>
        <taxon>Eukaryota</taxon>
        <taxon>Sar</taxon>
        <taxon>Stramenopiles</taxon>
        <taxon>Oomycota</taxon>
        <taxon>Saprolegniomycetes</taxon>
        <taxon>Saprolegniales</taxon>
        <taxon>Achlyaceae</taxon>
        <taxon>Thraustotheca</taxon>
    </lineage>
</organism>
<gene>
    <name evidence="2" type="ORF">THRCLA_03759</name>
</gene>
<comment type="caution">
    <text evidence="2">The sequence shown here is derived from an EMBL/GenBank/DDBJ whole genome shotgun (WGS) entry which is preliminary data.</text>
</comment>
<dbReference type="Proteomes" id="UP000243217">
    <property type="component" value="Unassembled WGS sequence"/>
</dbReference>
<dbReference type="Gene3D" id="1.20.1170.10">
    <property type="match status" value="1"/>
</dbReference>
<reference evidence="2 3" key="1">
    <citation type="journal article" date="2014" name="Genome Biol. Evol.">
        <title>The secreted proteins of Achlya hypogyna and Thraustotheca clavata identify the ancestral oomycete secretome and reveal gene acquisitions by horizontal gene transfer.</title>
        <authorList>
            <person name="Misner I."/>
            <person name="Blouin N."/>
            <person name="Leonard G."/>
            <person name="Richards T.A."/>
            <person name="Lane C.E."/>
        </authorList>
    </citation>
    <scope>NUCLEOTIDE SEQUENCE [LARGE SCALE GENOMIC DNA]</scope>
    <source>
        <strain evidence="2 3">ATCC 34112</strain>
    </source>
</reference>
<accession>A0A1W0A186</accession>
<keyword evidence="3" id="KW-1185">Reference proteome</keyword>
<protein>
    <submittedName>
        <fullName evidence="2">Uncharacterized protein</fullName>
    </submittedName>
</protein>
<dbReference type="EMBL" id="JNBS01000707">
    <property type="protein sequence ID" value="OQS03959.1"/>
    <property type="molecule type" value="Genomic_DNA"/>
</dbReference>
<proteinExistence type="predicted"/>
<evidence type="ECO:0000313" key="3">
    <source>
        <dbReference type="Proteomes" id="UP000243217"/>
    </source>
</evidence>
<dbReference type="SUPFAM" id="SSF58100">
    <property type="entry name" value="Bacterial hemolysins"/>
    <property type="match status" value="1"/>
</dbReference>
<sequence>MKLNFNGSNYTVPQPNAARTTGGRGINRNISLKSSSFKATNQSVHQQYADQRNDVANFSVQNNVDKPIHRTAQAHNMAQHNDYPYLKNHGAPLPSYEQVASHSYTATPQSAPQGNAPVAHFYTPTQIPTPVVFAHSTGYTTQNYRNEQNVPINANHPNYNSNAQHFGTQQNSPQKVGDMNFSHTTVPAMAIPCEQANITQKSLPSQCSPVNHVNAGAAPQMPTPSAPEELYSNQHPVNNQPPQQLVPVQNKSIVISGLLALNALLTKFMNDIYAPIEPNDIVNNTMLVLGEHQELYTHDGCAIVGSITTSLLNTRDAYVTACREVYEWTSLVVPLLKGFLRLVENGKSSSLTARVTLLDKVATQAIAKMNLVITNLDACVHYLKQTLVNLKQLHYELRDIQNPTEPECNWGEPISPSKDQNISGNHENMYPPQSKQGSTISTQNRQGISTAEPNCGPMQQELDNDDRPEYLFGAPHPNATTYQKNPIESLAKTNNNSLSQHIAQRNPAPNQMHLSAFRDFDKQERRIESLGMHFFTGINEISEYVKTLSELGSSLKQTHTVNPLNGVSEIELIPAVNDLMQVCTAYNKK</sequence>
<name>A0A1W0A186_9STRA</name>
<feature type="compositionally biased region" description="Polar residues" evidence="1">
    <location>
        <begin position="1"/>
        <end position="19"/>
    </location>
</feature>